<name>A0ABR0W2T4_REHGL</name>
<gene>
    <name evidence="2" type="ORF">DH2020_025706</name>
</gene>
<reference evidence="2 3" key="1">
    <citation type="journal article" date="2021" name="Comput. Struct. Biotechnol. J.">
        <title>De novo genome assembly of the potent medicinal plant Rehmannia glutinosa using nanopore technology.</title>
        <authorList>
            <person name="Ma L."/>
            <person name="Dong C."/>
            <person name="Song C."/>
            <person name="Wang X."/>
            <person name="Zheng X."/>
            <person name="Niu Y."/>
            <person name="Chen S."/>
            <person name="Feng W."/>
        </authorList>
    </citation>
    <scope>NUCLEOTIDE SEQUENCE [LARGE SCALE GENOMIC DNA]</scope>
    <source>
        <strain evidence="2">DH-2019</strain>
    </source>
</reference>
<comment type="caution">
    <text evidence="2">The sequence shown here is derived from an EMBL/GenBank/DDBJ whole genome shotgun (WGS) entry which is preliminary data.</text>
</comment>
<organism evidence="2 3">
    <name type="scientific">Rehmannia glutinosa</name>
    <name type="common">Chinese foxglove</name>
    <dbReference type="NCBI Taxonomy" id="99300"/>
    <lineage>
        <taxon>Eukaryota</taxon>
        <taxon>Viridiplantae</taxon>
        <taxon>Streptophyta</taxon>
        <taxon>Embryophyta</taxon>
        <taxon>Tracheophyta</taxon>
        <taxon>Spermatophyta</taxon>
        <taxon>Magnoliopsida</taxon>
        <taxon>eudicotyledons</taxon>
        <taxon>Gunneridae</taxon>
        <taxon>Pentapetalae</taxon>
        <taxon>asterids</taxon>
        <taxon>lamiids</taxon>
        <taxon>Lamiales</taxon>
        <taxon>Orobanchaceae</taxon>
        <taxon>Rehmannieae</taxon>
        <taxon>Rehmannia</taxon>
    </lineage>
</organism>
<evidence type="ECO:0000313" key="2">
    <source>
        <dbReference type="EMBL" id="KAK6140547.1"/>
    </source>
</evidence>
<proteinExistence type="predicted"/>
<keyword evidence="3" id="KW-1185">Reference proteome</keyword>
<feature type="coiled-coil region" evidence="1">
    <location>
        <begin position="91"/>
        <end position="164"/>
    </location>
</feature>
<dbReference type="Proteomes" id="UP001318860">
    <property type="component" value="Unassembled WGS sequence"/>
</dbReference>
<evidence type="ECO:0000313" key="3">
    <source>
        <dbReference type="Proteomes" id="UP001318860"/>
    </source>
</evidence>
<accession>A0ABR0W2T4</accession>
<protein>
    <submittedName>
        <fullName evidence="2">Uncharacterized protein</fullName>
    </submittedName>
</protein>
<dbReference type="EMBL" id="JABTTQ020000316">
    <property type="protein sequence ID" value="KAK6140547.1"/>
    <property type="molecule type" value="Genomic_DNA"/>
</dbReference>
<sequence length="304" mass="35333">MREMERQRSPPQLSSNFNASLPRTVPNWLINGRSSVLDTHAGEDSFELYKHTLLGTDQFALIPFEFTRLEEYIAHNTFSNNALLHHLSLRAANWKRSLDARENEVERLSKALREAEAAKEKLSQENTALVIRARGLEQEVNAARDELKEQKENHESELKETYDTGRKEGYQEYTNSLEYTSALQKAREEGVKSFLTSHSYETLVAHRRSLSISFKVSSDAGTKPYRRMLSRRTLIKINLTASVQMIWRKLMRAKLRRRKDLMSCTMWKRLKKRMSGPILCIRTSLLQNNLHPSLHQANNDDEEE</sequence>
<evidence type="ECO:0000256" key="1">
    <source>
        <dbReference type="SAM" id="Coils"/>
    </source>
</evidence>
<keyword evidence="1" id="KW-0175">Coiled coil</keyword>